<feature type="compositionally biased region" description="Polar residues" evidence="7">
    <location>
        <begin position="2093"/>
        <end position="2135"/>
    </location>
</feature>
<feature type="coiled-coil region" evidence="6">
    <location>
        <begin position="1270"/>
        <end position="1325"/>
    </location>
</feature>
<feature type="compositionally biased region" description="Polar residues" evidence="7">
    <location>
        <begin position="2218"/>
        <end position="2231"/>
    </location>
</feature>
<reference evidence="12" key="1">
    <citation type="submission" date="2025-08" db="UniProtKB">
        <authorList>
            <consortium name="RefSeq"/>
        </authorList>
    </citation>
    <scope>IDENTIFICATION</scope>
    <source>
        <tissue evidence="12">Whole Larva</tissue>
    </source>
</reference>
<dbReference type="Pfam" id="PF25481">
    <property type="entry name" value="Nucleoprot-TPR"/>
    <property type="match status" value="1"/>
</dbReference>
<feature type="region of interest" description="Disordered" evidence="7">
    <location>
        <begin position="369"/>
        <end position="393"/>
    </location>
</feature>
<feature type="compositionally biased region" description="Acidic residues" evidence="7">
    <location>
        <begin position="1964"/>
        <end position="1982"/>
    </location>
</feature>
<evidence type="ECO:0000256" key="6">
    <source>
        <dbReference type="SAM" id="Coils"/>
    </source>
</evidence>
<feature type="compositionally biased region" description="Acidic residues" evidence="7">
    <location>
        <begin position="2169"/>
        <end position="2180"/>
    </location>
</feature>
<evidence type="ECO:0000259" key="10">
    <source>
        <dbReference type="Pfam" id="PF25785"/>
    </source>
</evidence>
<feature type="coiled-coil region" evidence="6">
    <location>
        <begin position="1041"/>
        <end position="1103"/>
    </location>
</feature>
<feature type="compositionally biased region" description="Low complexity" evidence="7">
    <location>
        <begin position="1866"/>
        <end position="1881"/>
    </location>
</feature>
<feature type="compositionally biased region" description="Acidic residues" evidence="7">
    <location>
        <begin position="1901"/>
        <end position="1933"/>
    </location>
</feature>
<proteinExistence type="inferred from homology"/>
<dbReference type="RefSeq" id="XP_017772856.1">
    <property type="nucleotide sequence ID" value="XM_017917367.1"/>
</dbReference>
<comment type="similarity">
    <text evidence="2">Belongs to the TPR family.</text>
</comment>
<dbReference type="InterPro" id="IPR012929">
    <property type="entry name" value="Nucleoprot-TPR/MLP1-2_dom"/>
</dbReference>
<dbReference type="PANTHER" id="PTHR18898:SF2">
    <property type="entry name" value="NUCLEOPROTEIN TPR"/>
    <property type="match status" value="1"/>
</dbReference>
<dbReference type="Proteomes" id="UP000695000">
    <property type="component" value="Unplaced"/>
</dbReference>
<feature type="region of interest" description="Disordered" evidence="7">
    <location>
        <begin position="1576"/>
        <end position="1629"/>
    </location>
</feature>
<evidence type="ECO:0000256" key="2">
    <source>
        <dbReference type="ARBA" id="ARBA00005274"/>
    </source>
</evidence>
<dbReference type="PANTHER" id="PTHR18898">
    <property type="entry name" value="NUCLEOPROTEIN TPR-RELATED"/>
    <property type="match status" value="1"/>
</dbReference>
<feature type="compositionally biased region" description="Basic and acidic residues" evidence="7">
    <location>
        <begin position="1606"/>
        <end position="1629"/>
    </location>
</feature>
<feature type="coiled-coil region" evidence="6">
    <location>
        <begin position="439"/>
        <end position="473"/>
    </location>
</feature>
<feature type="region of interest" description="Disordered" evidence="7">
    <location>
        <begin position="1488"/>
        <end position="1542"/>
    </location>
</feature>
<dbReference type="InterPro" id="IPR057577">
    <property type="entry name" value="Nucleoprot-TPR/MLP1_dom"/>
</dbReference>
<evidence type="ECO:0000256" key="3">
    <source>
        <dbReference type="ARBA" id="ARBA00019789"/>
    </source>
</evidence>
<sequence length="2316" mass="262292">MEEKCTGRDIVSAAITDKEWKRVPSEIIKKLEINIGEKLDEFITARALLETRSYNAVQTLLDVEKKCEGSIKQQDELSKKLDKANGAISELEKQLTISLGDVTKLQVNANKMEQDFAEMRNSRNLITDERDELSRMVERRNGELERMQSDINSLTKQLEDAVAAKCEVLAKVNEVDSMKLSIEYREKRMEQERSLLTNQIDTLNTDLEKKIEENLNMRRDNTSRCVQLEIKLSERTQEMAAANESIKSLTETNNNLMAKTEELMQKMITEKDTHSNTLEAFQQEVDAQKKIAELYKGVNEEQTKHAEELSNAVQEMKEKLEEALDKYGDLETKFKESELCNEEILNKKNECIAMLKKELQTANEVLTNKQDNGNVDNDDISPNTTPASRFTKSPATKTEIYSQYVHVSELLAQEKSENARLHNYMHNIVKELEDKGPLIAKQREHYEIALEKIEELTKQIENTMSENQQLRVMNSEYKRSEASASRENARMKKEITDLGRQVCNLLREIEHSRSGTCSIQPPLDKNDSTTSCDIISKRLVTFNDIYDLQTNNQRLLALVRELSTKQEEAEMLDPSMVANLTMKLDSMRESHAELLEEQEKQNNMVKMLMDQRDTYKNLYHQFVKGTKENIPAVKEKDDSSVNENEMQTDANDKTQELEENLQKLKKELLESKDEFDVYKKEKDTNEKMLVDQSEKMRTEIQELMKQNTKLSAKVETNNEMLKVSKINADVYKNQIERLEERNRIYSESIVKHETAQSYLNEQLMEAQRAASKLEVNLAGLRKEHALIEESEKRLLRERESMHREHNSHVIMQTNIELIKATLERNDAESKIRVEETLKEAHRECAALRRRLQEEQDHFRESQEHLEKQTKTAQTRMQEEKDLADKLRKDLMESRDDLSAKSVQLEELSKKLKNSIMGDMDTSVETKKYREMEQQCSDRQAEIEALKNKLKISKEAVDQHSNVALAAEKQLIDITEKYQNDKTNYESKITDLQSKLTELEEKCAELQGELSLQTDGQVSVTSNLHGKLHKLEIQQKVATTELIETKEQLDIAKSEISKLSENLEIAENKYAREMSLHSADLQALRSVKEDLNKLLNEVNEVKFERDRSIEALEESKSSWGVQEEKFIKEKTELQMRLSDLDKQNTLLLDQLQELNSQMSLMQTQLIDPHNKSMNESNRSFTEDDVRSSDQLLKIIKYLRQEKDIAVSKCEILDAEHTRIKAQHDLLRKEYDQAKATIENERQKSEVSIVTAAKHAEVLRKVETLNAITDSNRSLRLERDGLIVELNELKARTGNLEEQLAPLQEKNTELQKKAEAMQTENITLRGEATRWRQRANNLLERSNRTSPEDWKKLQGERESLAKQLTIERSNTTRLTEENNVLTKDKAKLEDSLRQLKAQQEQQKDEMDKLSEELGSLRTQVNNLNQDLEQSRNQMIRVNEDNRVLTENLAAKETMVVDVKNNLAQIRKIAKKYKIQAEEQLKELEILKKVAEDKQGESSSSEDAKEVKRQSDEKITQLEQTHNEKLNEMNVRISSSVEENEQNKKEIETLKENLQNSLEKEERFKVLFKNAKERIMLLTEQNSSLRNQIDKENSSGSNDPPKQQGDSADLERCHKEKEELASQKQQDKERYLQEIESLNQKVGQLQRQIGVQQGSKPSTSSEKEKSTSEPPTANIKPMAGHSTNTQTQSVPIQPWRSSGEPPLASIRPMSMQLRTVAVLPTSQSPSTVMVPPQQQVHTTGSSSIEAMSSSPTSSHTDYVPATSSASSALLGPRQVAVPPTQSNQDTEDEDTTMQVQQAPQQQAVALVLPRVEPPSPAQEQGTSSSSSNTVTTTQAGHKRPREADTENQHEDGAKTTQAVKRTRLLPGTSSGVESGVSESGLEVEYQVPTSSQRDHEEDAVIVVESDEEGPDEGEGEDYNMPYEDPDTQDPDQDDEEHVGNEVEVIEDSSEVPNQSERGAESDLMPVDGEEEEECEGVEETEEEVMQPEATSSGTNVSTSVAVTLPSFSRTRQVAPLSRQQQTHLLLPHGIEEGGDDGIVPSTPTLFVARRCDGFGEAVSSPNVPTSGRFTFTDSGTPSNLGSNDVLPEQTLEMAQDDNSTGRSVPSTPLQTSPHESGPTSEEQAVAHQNENDIPTITVSGAEDEAESAEGGDCMGPPSVAGTSTEGNQSNDPVEEMQEGDDGVSSEGEKAASTEDGEEEGREAEASPSTNTRSRNIRGGTTVATRRTMRQSNVRGVSRSLPTPIIWGGDQPQQQQLMQQPQQQLQQPQQIPPRTATRQDAGGHRGGGRGGLMSNQGTYSPRGARRNRGRGPRTSYNSRF</sequence>
<feature type="compositionally biased region" description="Low complexity" evidence="7">
    <location>
        <begin position="1819"/>
        <end position="1830"/>
    </location>
</feature>
<feature type="compositionally biased region" description="Polar residues" evidence="7">
    <location>
        <begin position="1678"/>
        <end position="1688"/>
    </location>
</feature>
<protein>
    <recommendedName>
        <fullName evidence="3">Nucleoprotein TPR</fullName>
    </recommendedName>
</protein>
<keyword evidence="4 6" id="KW-0175">Coiled coil</keyword>
<evidence type="ECO:0000256" key="7">
    <source>
        <dbReference type="SAM" id="MobiDB-lite"/>
    </source>
</evidence>
<gene>
    <name evidence="12" type="primary">LOC108559971</name>
</gene>
<evidence type="ECO:0000313" key="11">
    <source>
        <dbReference type="Proteomes" id="UP000695000"/>
    </source>
</evidence>
<evidence type="ECO:0000256" key="5">
    <source>
        <dbReference type="ARBA" id="ARBA00023242"/>
    </source>
</evidence>
<feature type="region of interest" description="Disordered" evidence="7">
    <location>
        <begin position="1810"/>
        <end position="1994"/>
    </location>
</feature>
<keyword evidence="5" id="KW-0539">Nucleus</keyword>
<accession>A0ABM1ME56</accession>
<feature type="compositionally biased region" description="Polar residues" evidence="7">
    <location>
        <begin position="1985"/>
        <end position="1994"/>
    </location>
</feature>
<feature type="compositionally biased region" description="Basic and acidic residues" evidence="7">
    <location>
        <begin position="1488"/>
        <end position="1524"/>
    </location>
</feature>
<feature type="coiled-coil region" evidence="6">
    <location>
        <begin position="647"/>
        <end position="790"/>
    </location>
</feature>
<feature type="coiled-coil region" evidence="6">
    <location>
        <begin position="577"/>
        <end position="604"/>
    </location>
</feature>
<organism evidence="11 12">
    <name type="scientific">Nicrophorus vespilloides</name>
    <name type="common">Boreal carrion beetle</name>
    <dbReference type="NCBI Taxonomy" id="110193"/>
    <lineage>
        <taxon>Eukaryota</taxon>
        <taxon>Metazoa</taxon>
        <taxon>Ecdysozoa</taxon>
        <taxon>Arthropoda</taxon>
        <taxon>Hexapoda</taxon>
        <taxon>Insecta</taxon>
        <taxon>Pterygota</taxon>
        <taxon>Neoptera</taxon>
        <taxon>Endopterygota</taxon>
        <taxon>Coleoptera</taxon>
        <taxon>Polyphaga</taxon>
        <taxon>Staphyliniformia</taxon>
        <taxon>Silphidae</taxon>
        <taxon>Nicrophorinae</taxon>
        <taxon>Nicrophorus</taxon>
    </lineage>
</organism>
<feature type="domain" description="Nucleoprotein TPR/MLP1-2" evidence="8">
    <location>
        <begin position="1026"/>
        <end position="1153"/>
    </location>
</feature>
<evidence type="ECO:0000313" key="12">
    <source>
        <dbReference type="RefSeq" id="XP_017772856.1"/>
    </source>
</evidence>
<dbReference type="Pfam" id="PF25785">
    <property type="entry name" value="TPR"/>
    <property type="match status" value="1"/>
</dbReference>
<dbReference type="InterPro" id="IPR057974">
    <property type="entry name" value="NUA/TPR/MLP1-2-like_dom"/>
</dbReference>
<feature type="compositionally biased region" description="Polar residues" evidence="7">
    <location>
        <begin position="1720"/>
        <end position="1764"/>
    </location>
</feature>
<keyword evidence="11" id="KW-1185">Reference proteome</keyword>
<feature type="compositionally biased region" description="Basic and acidic residues" evidence="7">
    <location>
        <begin position="854"/>
        <end position="869"/>
    </location>
</feature>
<feature type="compositionally biased region" description="Polar residues" evidence="7">
    <location>
        <begin position="2157"/>
        <end position="2168"/>
    </location>
</feature>
<feature type="compositionally biased region" description="Polar residues" evidence="7">
    <location>
        <begin position="2056"/>
        <end position="2079"/>
    </location>
</feature>
<feature type="region of interest" description="Disordered" evidence="7">
    <location>
        <begin position="2053"/>
        <end position="2316"/>
    </location>
</feature>
<evidence type="ECO:0000259" key="9">
    <source>
        <dbReference type="Pfam" id="PF25481"/>
    </source>
</evidence>
<dbReference type="Pfam" id="PF07926">
    <property type="entry name" value="TPR_MLP1_2"/>
    <property type="match status" value="1"/>
</dbReference>
<feature type="region of interest" description="Disordered" evidence="7">
    <location>
        <begin position="1720"/>
        <end position="1797"/>
    </location>
</feature>
<feature type="compositionally biased region" description="Low complexity" evidence="7">
    <location>
        <begin position="2247"/>
        <end position="2269"/>
    </location>
</feature>
<feature type="region of interest" description="Disordered" evidence="7">
    <location>
        <begin position="854"/>
        <end position="878"/>
    </location>
</feature>
<evidence type="ECO:0000259" key="8">
    <source>
        <dbReference type="Pfam" id="PF07926"/>
    </source>
</evidence>
<feature type="domain" description="NUA/TPR/MLP1-2-like" evidence="10">
    <location>
        <begin position="476"/>
        <end position="571"/>
    </location>
</feature>
<feature type="domain" description="Nucleoprotein TPR/MPL1" evidence="9">
    <location>
        <begin position="178"/>
        <end position="255"/>
    </location>
</feature>
<feature type="compositionally biased region" description="Polar residues" evidence="7">
    <location>
        <begin position="1641"/>
        <end position="1651"/>
    </location>
</feature>
<comment type="subcellular location">
    <subcellularLocation>
        <location evidence="1">Nucleus</location>
    </subcellularLocation>
</comment>
<feature type="compositionally biased region" description="Basic and acidic residues" evidence="7">
    <location>
        <begin position="1838"/>
        <end position="1850"/>
    </location>
</feature>
<evidence type="ECO:0000256" key="1">
    <source>
        <dbReference type="ARBA" id="ARBA00004123"/>
    </source>
</evidence>
<dbReference type="GeneID" id="108559971"/>
<feature type="compositionally biased region" description="Polar residues" evidence="7">
    <location>
        <begin position="1591"/>
        <end position="1603"/>
    </location>
</feature>
<evidence type="ECO:0000256" key="4">
    <source>
        <dbReference type="ARBA" id="ARBA00023054"/>
    </source>
</evidence>
<feature type="region of interest" description="Disordered" evidence="7">
    <location>
        <begin position="1641"/>
        <end position="1706"/>
    </location>
</feature>
<name>A0ABM1ME56_NICVS</name>